<dbReference type="AlphaFoldDB" id="A0A0G4G8Q4"/>
<name>A0A0G4G8Q4_9ALVE</name>
<evidence type="ECO:0000313" key="1">
    <source>
        <dbReference type="EMBL" id="CEM24768.1"/>
    </source>
</evidence>
<sequence>MVAPVREKRRVLVNVVCRDLRIPPPPADFSLPPATFEKASPPPPPRVAAALTGLSEVVDTTLQYLKQETHSKLDQILNEYHKIDLSPLFASKVGNVIRSFQAVDAETLRQAA</sequence>
<organism evidence="1">
    <name type="scientific">Chromera velia CCMP2878</name>
    <dbReference type="NCBI Taxonomy" id="1169474"/>
    <lineage>
        <taxon>Eukaryota</taxon>
        <taxon>Sar</taxon>
        <taxon>Alveolata</taxon>
        <taxon>Colpodellida</taxon>
        <taxon>Chromeraceae</taxon>
        <taxon>Chromera</taxon>
    </lineage>
</organism>
<dbReference type="EMBL" id="CDMZ01000968">
    <property type="protein sequence ID" value="CEM24768.1"/>
    <property type="molecule type" value="Genomic_DNA"/>
</dbReference>
<dbReference type="PhylomeDB" id="A0A0G4G8Q4"/>
<proteinExistence type="predicted"/>
<protein>
    <submittedName>
        <fullName evidence="1">Uncharacterized protein</fullName>
    </submittedName>
</protein>
<dbReference type="VEuPathDB" id="CryptoDB:Cvel_20671"/>
<gene>
    <name evidence="1" type="ORF">Cvel_20671</name>
</gene>
<accession>A0A0G4G8Q4</accession>
<reference evidence="1" key="1">
    <citation type="submission" date="2014-11" db="EMBL/GenBank/DDBJ databases">
        <authorList>
            <person name="Otto D Thomas"/>
            <person name="Naeem Raeece"/>
        </authorList>
    </citation>
    <scope>NUCLEOTIDE SEQUENCE</scope>
</reference>